<evidence type="ECO:0000256" key="1">
    <source>
        <dbReference type="ARBA" id="ARBA00022734"/>
    </source>
</evidence>
<evidence type="ECO:0000259" key="3">
    <source>
        <dbReference type="PROSITE" id="PS50041"/>
    </source>
</evidence>
<name>G5BPM9_HETGA</name>
<dbReference type="AlphaFoldDB" id="G5BPM9"/>
<evidence type="ECO:0000313" key="4">
    <source>
        <dbReference type="EMBL" id="EHB11240.1"/>
    </source>
</evidence>
<feature type="non-terminal residue" evidence="4">
    <location>
        <position position="152"/>
    </location>
</feature>
<dbReference type="PANTHER" id="PTHR46746">
    <property type="entry name" value="KILLER CELL LECTIN-LIKE RECEPTOR SUBFAMILY F MEMBER 2"/>
    <property type="match status" value="1"/>
</dbReference>
<dbReference type="SMART" id="SM00034">
    <property type="entry name" value="CLECT"/>
    <property type="match status" value="1"/>
</dbReference>
<dbReference type="InterPro" id="IPR016187">
    <property type="entry name" value="CTDL_fold"/>
</dbReference>
<dbReference type="PROSITE" id="PS50041">
    <property type="entry name" value="C_TYPE_LECTIN_2"/>
    <property type="match status" value="1"/>
</dbReference>
<dbReference type="Pfam" id="PF00059">
    <property type="entry name" value="Lectin_C"/>
    <property type="match status" value="1"/>
</dbReference>
<reference evidence="4 5" key="1">
    <citation type="journal article" date="2011" name="Nature">
        <title>Genome sequencing reveals insights into physiology and longevity of the naked mole rat.</title>
        <authorList>
            <person name="Kim E.B."/>
            <person name="Fang X."/>
            <person name="Fushan A.A."/>
            <person name="Huang Z."/>
            <person name="Lobanov A.V."/>
            <person name="Han L."/>
            <person name="Marino S.M."/>
            <person name="Sun X."/>
            <person name="Turanov A.A."/>
            <person name="Yang P."/>
            <person name="Yim S.H."/>
            <person name="Zhao X."/>
            <person name="Kasaikina M.V."/>
            <person name="Stoletzki N."/>
            <person name="Peng C."/>
            <person name="Polak P."/>
            <person name="Xiong Z."/>
            <person name="Kiezun A."/>
            <person name="Zhu Y."/>
            <person name="Chen Y."/>
            <person name="Kryukov G.V."/>
            <person name="Zhang Q."/>
            <person name="Peshkin L."/>
            <person name="Yang L."/>
            <person name="Bronson R.T."/>
            <person name="Buffenstein R."/>
            <person name="Wang B."/>
            <person name="Han C."/>
            <person name="Li Q."/>
            <person name="Chen L."/>
            <person name="Zhao W."/>
            <person name="Sunyaev S.R."/>
            <person name="Park T.J."/>
            <person name="Zhang G."/>
            <person name="Wang J."/>
            <person name="Gladyshev V.N."/>
        </authorList>
    </citation>
    <scope>NUCLEOTIDE SEQUENCE [LARGE SCALE GENOMIC DNA]</scope>
</reference>
<dbReference type="InterPro" id="IPR001304">
    <property type="entry name" value="C-type_lectin-like"/>
</dbReference>
<dbReference type="InterPro" id="IPR016186">
    <property type="entry name" value="C-type_lectin-like/link_sf"/>
</dbReference>
<dbReference type="Gene3D" id="3.10.100.10">
    <property type="entry name" value="Mannose-Binding Protein A, subunit A"/>
    <property type="match status" value="1"/>
</dbReference>
<dbReference type="PANTHER" id="PTHR46746:SF3">
    <property type="entry name" value="C-TYPE LECTIN DOMAIN-CONTAINING PROTEIN-RELATED"/>
    <property type="match status" value="1"/>
</dbReference>
<protein>
    <submittedName>
        <fullName evidence="4">C-type lectin domain family 4 member C</fullName>
    </submittedName>
</protein>
<dbReference type="GO" id="GO:0005886">
    <property type="term" value="C:plasma membrane"/>
    <property type="evidence" value="ECO:0007669"/>
    <property type="project" value="TreeGrafter"/>
</dbReference>
<feature type="chain" id="PRO_5003474552" evidence="2">
    <location>
        <begin position="29"/>
        <end position="152"/>
    </location>
</feature>
<dbReference type="InterPro" id="IPR051379">
    <property type="entry name" value="C-type_Lectin_Receptor_IMM"/>
</dbReference>
<dbReference type="SUPFAM" id="SSF56436">
    <property type="entry name" value="C-type lectin-like"/>
    <property type="match status" value="1"/>
</dbReference>
<evidence type="ECO:0000256" key="2">
    <source>
        <dbReference type="SAM" id="SignalP"/>
    </source>
</evidence>
<dbReference type="eggNOG" id="KOG4297">
    <property type="taxonomic scope" value="Eukaryota"/>
</dbReference>
<feature type="signal peptide" evidence="2">
    <location>
        <begin position="1"/>
        <end position="28"/>
    </location>
</feature>
<sequence length="152" mass="17265">EVWVPAALSVSLLCTCFILSSLVTQNNSVYSSIGKRLSKLRDHQKHLSVACRREAEGESWGCCPSAWRLFEASCYFVSTAVQPWNASREACAAWEAELAVIRTREEQDFIIQNLEDSSAYYIGLSDPEGLRHWQWVDQMLYNASATFWHPGE</sequence>
<feature type="non-terminal residue" evidence="4">
    <location>
        <position position="1"/>
    </location>
</feature>
<dbReference type="EMBL" id="JH171302">
    <property type="protein sequence ID" value="EHB11240.1"/>
    <property type="molecule type" value="Genomic_DNA"/>
</dbReference>
<dbReference type="InParanoid" id="G5BPM9"/>
<dbReference type="GO" id="GO:0030246">
    <property type="term" value="F:carbohydrate binding"/>
    <property type="evidence" value="ECO:0007669"/>
    <property type="project" value="UniProtKB-KW"/>
</dbReference>
<dbReference type="STRING" id="10181.G5BPM9"/>
<keyword evidence="1 4" id="KW-0430">Lectin</keyword>
<dbReference type="Proteomes" id="UP000006813">
    <property type="component" value="Unassembled WGS sequence"/>
</dbReference>
<gene>
    <name evidence="4" type="ORF">GW7_17309</name>
</gene>
<feature type="domain" description="C-type lectin" evidence="3">
    <location>
        <begin position="70"/>
        <end position="152"/>
    </location>
</feature>
<accession>G5BPM9</accession>
<organism evidence="4 5">
    <name type="scientific">Heterocephalus glaber</name>
    <name type="common">Naked mole rat</name>
    <dbReference type="NCBI Taxonomy" id="10181"/>
    <lineage>
        <taxon>Eukaryota</taxon>
        <taxon>Metazoa</taxon>
        <taxon>Chordata</taxon>
        <taxon>Craniata</taxon>
        <taxon>Vertebrata</taxon>
        <taxon>Euteleostomi</taxon>
        <taxon>Mammalia</taxon>
        <taxon>Eutheria</taxon>
        <taxon>Euarchontoglires</taxon>
        <taxon>Glires</taxon>
        <taxon>Rodentia</taxon>
        <taxon>Hystricomorpha</taxon>
        <taxon>Bathyergidae</taxon>
        <taxon>Heterocephalus</taxon>
    </lineage>
</organism>
<evidence type="ECO:0000313" key="5">
    <source>
        <dbReference type="Proteomes" id="UP000006813"/>
    </source>
</evidence>
<keyword evidence="2" id="KW-0732">Signal</keyword>
<proteinExistence type="predicted"/>